<evidence type="ECO:0000256" key="4">
    <source>
        <dbReference type="ARBA" id="ARBA00022989"/>
    </source>
</evidence>
<evidence type="ECO:0000256" key="3">
    <source>
        <dbReference type="ARBA" id="ARBA00022692"/>
    </source>
</evidence>
<evidence type="ECO:0000256" key="6">
    <source>
        <dbReference type="SAM" id="Phobius"/>
    </source>
</evidence>
<feature type="transmembrane region" description="Helical" evidence="6">
    <location>
        <begin position="111"/>
        <end position="132"/>
    </location>
</feature>
<keyword evidence="5 6" id="KW-0472">Membrane</keyword>
<evidence type="ECO:0000313" key="7">
    <source>
        <dbReference type="EMBL" id="PJM76094.1"/>
    </source>
</evidence>
<feature type="transmembrane region" description="Helical" evidence="6">
    <location>
        <begin position="418"/>
        <end position="435"/>
    </location>
</feature>
<comment type="subcellular location">
    <subcellularLocation>
        <location evidence="1">Cell membrane</location>
        <topology evidence="1">Multi-pass membrane protein</topology>
    </subcellularLocation>
</comment>
<keyword evidence="4 6" id="KW-1133">Transmembrane helix</keyword>
<protein>
    <recommendedName>
        <fullName evidence="9">Polysaccharide biosynthesis protein</fullName>
    </recommendedName>
</protein>
<evidence type="ECO:0008006" key="9">
    <source>
        <dbReference type="Google" id="ProtNLM"/>
    </source>
</evidence>
<evidence type="ECO:0000256" key="1">
    <source>
        <dbReference type="ARBA" id="ARBA00004651"/>
    </source>
</evidence>
<feature type="transmembrane region" description="Helical" evidence="6">
    <location>
        <begin position="258"/>
        <end position="281"/>
    </location>
</feature>
<feature type="transmembrane region" description="Helical" evidence="6">
    <location>
        <begin position="441"/>
        <end position="464"/>
    </location>
</feature>
<dbReference type="AlphaFoldDB" id="A0A2M9HGZ2"/>
<feature type="transmembrane region" description="Helical" evidence="6">
    <location>
        <begin position="293"/>
        <end position="320"/>
    </location>
</feature>
<keyword evidence="2" id="KW-1003">Cell membrane</keyword>
<reference evidence="7 8" key="1">
    <citation type="submission" date="2017-10" db="EMBL/GenBank/DDBJ databases">
        <title>Draft genome sequences of strains TRE 1, TRE 9, TRE H and TRI 7, isolated from tamarins, belonging to four potential novel Bifidobacterium species.</title>
        <authorList>
            <person name="Mattarelli P."/>
            <person name="Modesto M."/>
            <person name="Puglisi E."/>
            <person name="Morelli L."/>
            <person name="Spezio C."/>
            <person name="Bonetti A."/>
            <person name="Sandri C."/>
        </authorList>
    </citation>
    <scope>NUCLEOTIDE SEQUENCE [LARGE SCALE GENOMIC DNA]</scope>
    <source>
        <strain evidence="8">TRI7</strain>
    </source>
</reference>
<keyword evidence="3 6" id="KW-0812">Transmembrane</keyword>
<feature type="transmembrane region" description="Helical" evidence="6">
    <location>
        <begin position="326"/>
        <end position="350"/>
    </location>
</feature>
<dbReference type="Pfam" id="PF01943">
    <property type="entry name" value="Polysacc_synt"/>
    <property type="match status" value="1"/>
</dbReference>
<organism evidence="7 8">
    <name type="scientific">Bifidobacterium simiarum</name>
    <dbReference type="NCBI Taxonomy" id="2045441"/>
    <lineage>
        <taxon>Bacteria</taxon>
        <taxon>Bacillati</taxon>
        <taxon>Actinomycetota</taxon>
        <taxon>Actinomycetes</taxon>
        <taxon>Bifidobacteriales</taxon>
        <taxon>Bifidobacteriaceae</taxon>
        <taxon>Bifidobacterium</taxon>
    </lineage>
</organism>
<proteinExistence type="predicted"/>
<feature type="transmembrane region" description="Helical" evidence="6">
    <location>
        <begin position="71"/>
        <end position="91"/>
    </location>
</feature>
<name>A0A2M9HGZ2_9BIFI</name>
<evidence type="ECO:0000256" key="5">
    <source>
        <dbReference type="ARBA" id="ARBA00023136"/>
    </source>
</evidence>
<feature type="transmembrane region" description="Helical" evidence="6">
    <location>
        <begin position="5"/>
        <end position="26"/>
    </location>
</feature>
<comment type="caution">
    <text evidence="7">The sequence shown here is derived from an EMBL/GenBank/DDBJ whole genome shotgun (WGS) entry which is preliminary data.</text>
</comment>
<dbReference type="OrthoDB" id="3239531at2"/>
<dbReference type="Proteomes" id="UP000231451">
    <property type="component" value="Unassembled WGS sequence"/>
</dbReference>
<feature type="transmembrane region" description="Helical" evidence="6">
    <location>
        <begin position="362"/>
        <end position="381"/>
    </location>
</feature>
<keyword evidence="8" id="KW-1185">Reference proteome</keyword>
<evidence type="ECO:0000256" key="2">
    <source>
        <dbReference type="ARBA" id="ARBA00022475"/>
    </source>
</evidence>
<feature type="transmembrane region" description="Helical" evidence="6">
    <location>
        <begin position="139"/>
        <end position="162"/>
    </location>
</feature>
<feature type="transmembrane region" description="Helical" evidence="6">
    <location>
        <begin position="206"/>
        <end position="229"/>
    </location>
</feature>
<dbReference type="InterPro" id="IPR002797">
    <property type="entry name" value="Polysacc_synth"/>
</dbReference>
<dbReference type="PANTHER" id="PTHR30250:SF11">
    <property type="entry name" value="O-ANTIGEN TRANSPORTER-RELATED"/>
    <property type="match status" value="1"/>
</dbReference>
<gene>
    <name evidence="7" type="ORF">CSQ87_00715</name>
</gene>
<accession>A0A2M9HGZ2</accession>
<dbReference type="RefSeq" id="WP_100511937.1">
    <property type="nucleotide sequence ID" value="NZ_JAFEJQ010000001.1"/>
</dbReference>
<dbReference type="PANTHER" id="PTHR30250">
    <property type="entry name" value="PST FAMILY PREDICTED COLANIC ACID TRANSPORTER"/>
    <property type="match status" value="1"/>
</dbReference>
<dbReference type="EMBL" id="PEBK01000001">
    <property type="protein sequence ID" value="PJM76094.1"/>
    <property type="molecule type" value="Genomic_DNA"/>
</dbReference>
<evidence type="ECO:0000313" key="8">
    <source>
        <dbReference type="Proteomes" id="UP000231451"/>
    </source>
</evidence>
<dbReference type="GO" id="GO:0005886">
    <property type="term" value="C:plasma membrane"/>
    <property type="evidence" value="ECO:0007669"/>
    <property type="project" value="UniProtKB-SubCell"/>
</dbReference>
<feature type="transmembrane region" description="Helical" evidence="6">
    <location>
        <begin position="32"/>
        <end position="51"/>
    </location>
</feature>
<dbReference type="InterPro" id="IPR050833">
    <property type="entry name" value="Poly_Biosynth_Transport"/>
</dbReference>
<feature type="transmembrane region" description="Helical" evidence="6">
    <location>
        <begin position="387"/>
        <end position="406"/>
    </location>
</feature>
<sequence length="478" mass="51257">MRRGLIFSLSSNVIFFISGYVLHFFLGNTMPAASYGIVGTIITVLDFEYMFLSNGARQSLAKEISMKRYGALSVIGKTIAFQLIVIAFFFSINFFGAPVFGHVLNDVSLDFYFKVAAFLIPANGFFVILLGINDGLQQFGMSALLGVVYPLAKLSAIPLVMFPFRHDPVVGVELGFLFALLVSIVIGLIMLFVSRGRLRAATGQPIAFASVAKNTLSFSFFFIVVSLVLSVDTLVVKSVVHPAQMAGYYTGAVNFGKIAYYLMSAFVTVILPVIANLVGAGKMDKAVTKAREITVVSLAFILPIAVIVSASSNLLLVAFYGSEYAASAGALSCLSLSNFFMGMTVMLNMVLNSHNSSRFSDVLSVVSLVCIIPLFVVTARIGGITAIAMTSMICTALLMLVSFVRVRQVVADVMSPAAWKAVAAAVVLGLVTKGIDMVLPSLNLIMVALLYVVLYGIYMGVLLLTRIVTPALIKSLAK</sequence>
<feature type="transmembrane region" description="Helical" evidence="6">
    <location>
        <begin position="174"/>
        <end position="194"/>
    </location>
</feature>